<dbReference type="InterPro" id="IPR011055">
    <property type="entry name" value="Dup_hybrid_motif"/>
</dbReference>
<sequence length="257" mass="29575">MRNRADEIRRRIAKRNKLKQRKQERPFSQYDALWVEEENPYEDRTFSYEEGSDEHHPLFKKEWIMMKILGAALLVLSTAIIMQNPSPIFDDGKKLVEHSMKKEFQFAAIGDWYEQQFGKPLAFLPTKNEGKHVADQENQAYALPASGRIVEKFEADGKGVMIEIGKDEKVEAMNSGLVIFAGKKKDLGNTVIIQHPDKTETWYGHLQSIAVHQYDRVEAGKTVGSVKEREEGQTGEFYFAMKKGDDFIDPIQVITFE</sequence>
<protein>
    <submittedName>
        <fullName evidence="3">Stage IV sporulation protein FA</fullName>
    </submittedName>
</protein>
<proteinExistence type="predicted"/>
<dbReference type="Pfam" id="PF01551">
    <property type="entry name" value="Peptidase_M23"/>
    <property type="match status" value="1"/>
</dbReference>
<dbReference type="PANTHER" id="PTHR21666">
    <property type="entry name" value="PEPTIDASE-RELATED"/>
    <property type="match status" value="1"/>
</dbReference>
<comment type="caution">
    <text evidence="3">The sequence shown here is derived from an EMBL/GenBank/DDBJ whole genome shotgun (WGS) entry which is preliminary data.</text>
</comment>
<dbReference type="PANTHER" id="PTHR21666:SF274">
    <property type="entry name" value="STAGE IV SPORULATION PROTEIN FA"/>
    <property type="match status" value="1"/>
</dbReference>
<dbReference type="Proteomes" id="UP001237207">
    <property type="component" value="Unassembled WGS sequence"/>
</dbReference>
<evidence type="ECO:0000256" key="1">
    <source>
        <dbReference type="SAM" id="Phobius"/>
    </source>
</evidence>
<accession>A0AAJ1SXS6</accession>
<dbReference type="AlphaFoldDB" id="A0AAJ1SXS6"/>
<feature type="transmembrane region" description="Helical" evidence="1">
    <location>
        <begin position="64"/>
        <end position="82"/>
    </location>
</feature>
<organism evidence="3 4">
    <name type="scientific">Oikeobacillus pervagus</name>
    <dbReference type="NCBI Taxonomy" id="1325931"/>
    <lineage>
        <taxon>Bacteria</taxon>
        <taxon>Bacillati</taxon>
        <taxon>Bacillota</taxon>
        <taxon>Bacilli</taxon>
        <taxon>Bacillales</taxon>
        <taxon>Bacillaceae</taxon>
        <taxon>Oikeobacillus</taxon>
    </lineage>
</organism>
<gene>
    <name evidence="3" type="ORF">J2S13_000955</name>
</gene>
<keyword evidence="4" id="KW-1185">Reference proteome</keyword>
<dbReference type="SUPFAM" id="SSF51261">
    <property type="entry name" value="Duplicated hybrid motif"/>
    <property type="match status" value="1"/>
</dbReference>
<keyword evidence="1" id="KW-1133">Transmembrane helix</keyword>
<keyword evidence="1" id="KW-0812">Transmembrane</keyword>
<evidence type="ECO:0000313" key="3">
    <source>
        <dbReference type="EMBL" id="MDQ0214559.1"/>
    </source>
</evidence>
<feature type="domain" description="M23ase beta-sheet core" evidence="2">
    <location>
        <begin position="158"/>
        <end position="250"/>
    </location>
</feature>
<reference evidence="3" key="1">
    <citation type="submission" date="2023-07" db="EMBL/GenBank/DDBJ databases">
        <title>Genomic Encyclopedia of Type Strains, Phase IV (KMG-IV): sequencing the most valuable type-strain genomes for metagenomic binning, comparative biology and taxonomic classification.</title>
        <authorList>
            <person name="Goeker M."/>
        </authorList>
    </citation>
    <scope>NUCLEOTIDE SEQUENCE</scope>
    <source>
        <strain evidence="3">DSM 23947</strain>
    </source>
</reference>
<dbReference type="EMBL" id="JAUSUC010000008">
    <property type="protein sequence ID" value="MDQ0214559.1"/>
    <property type="molecule type" value="Genomic_DNA"/>
</dbReference>
<evidence type="ECO:0000313" key="4">
    <source>
        <dbReference type="Proteomes" id="UP001237207"/>
    </source>
</evidence>
<name>A0AAJ1SXS6_9BACI</name>
<dbReference type="GO" id="GO:0004222">
    <property type="term" value="F:metalloendopeptidase activity"/>
    <property type="evidence" value="ECO:0007669"/>
    <property type="project" value="TreeGrafter"/>
</dbReference>
<keyword evidence="1" id="KW-0472">Membrane</keyword>
<dbReference type="InterPro" id="IPR050570">
    <property type="entry name" value="Cell_wall_metabolism_enzyme"/>
</dbReference>
<dbReference type="InterPro" id="IPR016047">
    <property type="entry name" value="M23ase_b-sheet_dom"/>
</dbReference>
<dbReference type="Gene3D" id="2.70.70.10">
    <property type="entry name" value="Glucose Permease (Domain IIA)"/>
    <property type="match status" value="1"/>
</dbReference>
<dbReference type="RefSeq" id="WP_307256544.1">
    <property type="nucleotide sequence ID" value="NZ_JAUSUC010000008.1"/>
</dbReference>
<dbReference type="CDD" id="cd12797">
    <property type="entry name" value="M23_peptidase"/>
    <property type="match status" value="1"/>
</dbReference>
<evidence type="ECO:0000259" key="2">
    <source>
        <dbReference type="Pfam" id="PF01551"/>
    </source>
</evidence>